<feature type="domain" description="BPG-independent PGAM N-terminal" evidence="12">
    <location>
        <begin position="86"/>
        <end position="294"/>
    </location>
</feature>
<evidence type="ECO:0000313" key="13">
    <source>
        <dbReference type="EMBL" id="ACB42668.1"/>
    </source>
</evidence>
<evidence type="ECO:0000256" key="4">
    <source>
        <dbReference type="ARBA" id="ARBA00023152"/>
    </source>
</evidence>
<dbReference type="FunFam" id="3.40.1450.10:FF:000002">
    <property type="entry name" value="2,3-bisphosphoglycerate-independent phosphoglycerate mutase"/>
    <property type="match status" value="1"/>
</dbReference>
<dbReference type="GO" id="GO:0030145">
    <property type="term" value="F:manganese ion binding"/>
    <property type="evidence" value="ECO:0007669"/>
    <property type="project" value="UniProtKB-UniRule"/>
</dbReference>
<keyword evidence="6 7" id="KW-0413">Isomerase</keyword>
<organism evidence="13">
    <name type="scientific">Paulinella chromatophora</name>
    <dbReference type="NCBI Taxonomy" id="39717"/>
    <lineage>
        <taxon>Eukaryota</taxon>
        <taxon>Sar</taxon>
        <taxon>Rhizaria</taxon>
        <taxon>Cercozoa</taxon>
        <taxon>Imbricatea</taxon>
        <taxon>Silicofilosea</taxon>
        <taxon>Euglyphida</taxon>
        <taxon>Paulinellidae</taxon>
        <taxon>Paulinella</taxon>
    </lineage>
</organism>
<dbReference type="InterPro" id="IPR036646">
    <property type="entry name" value="PGAM_B_sf"/>
</dbReference>
<dbReference type="GO" id="GO:0006096">
    <property type="term" value="P:glycolytic process"/>
    <property type="evidence" value="ECO:0007669"/>
    <property type="project" value="UniProtKB-UniRule"/>
</dbReference>
<comment type="pathway">
    <text evidence="1 7">Carbohydrate degradation; glycolysis; pyruvate from D-glyceraldehyde 3-phosphate: step 3/5.</text>
</comment>
<sequence length="530" mass="58476">MSSPVTATVILVILDGWGYSKEKDYNAIYHAHTPVMDSLWKDYPHALLQASGTQVGLPPNQMGNSEVGHLTMGSGRVIRQELVRIGRSLKNDYFRNNLAFMKLAEKLRKSGKTLHILGLCSDGGVHSHVDHICGLLYWAAAEGLHKVSIHAITDGRDTPPESAKNFIKQVQEGIRSSGVGEISTLCGRYWAMDRDNRWDRTEKAYDLFCKESEKSNLDPVEAVTKSYMNGVSDEFLEPIRFKGEAFSDGDGLICCNFRPDRMRQIVRALVLDRFENFNRSKTPRLNVVTFTRYATGLPVDVAFPPEPLNGLLGQVVADHNLKQYRTAETEKYPHVTYFMNGGIERSYIGEARYLVPSPKVATYDEEPAMAADLLTNSCISAIEKGLYSLIVINYANPDMVGHTGKMEAAVEAIGIVDKCVGQLIEASNRMGCTLIVTADHGNAELMQDSDGQAWTAHTTNPVPIILVQSQRKDLLSKGIDITLRKGGGLADIAPTLLEILKLPQPAAMTGQSLLQRVSVSINQSLPNRVD</sequence>
<evidence type="ECO:0000256" key="10">
    <source>
        <dbReference type="PIRSR" id="PIRSR001492-3"/>
    </source>
</evidence>
<feature type="binding site" evidence="7 10">
    <location>
        <position position="402"/>
    </location>
    <ligand>
        <name>Mn(2+)</name>
        <dbReference type="ChEBI" id="CHEBI:29035"/>
        <label>1</label>
    </ligand>
</feature>
<dbReference type="UniPathway" id="UPA00109">
    <property type="reaction ID" value="UER00186"/>
</dbReference>
<evidence type="ECO:0000256" key="6">
    <source>
        <dbReference type="ARBA" id="ARBA00023235"/>
    </source>
</evidence>
<feature type="binding site" evidence="7 10">
    <location>
        <position position="15"/>
    </location>
    <ligand>
        <name>Mn(2+)</name>
        <dbReference type="ChEBI" id="CHEBI:29035"/>
        <label>2</label>
    </ligand>
</feature>
<feature type="binding site" evidence="7 10">
    <location>
        <position position="439"/>
    </location>
    <ligand>
        <name>Mn(2+)</name>
        <dbReference type="ChEBI" id="CHEBI:29035"/>
        <label>2</label>
    </ligand>
</feature>
<dbReference type="InterPro" id="IPR017850">
    <property type="entry name" value="Alkaline_phosphatase_core_sf"/>
</dbReference>
<dbReference type="GO" id="GO:0006007">
    <property type="term" value="P:glucose catabolic process"/>
    <property type="evidence" value="ECO:0007669"/>
    <property type="project" value="InterPro"/>
</dbReference>
<dbReference type="CDD" id="cd16010">
    <property type="entry name" value="iPGM"/>
    <property type="match status" value="1"/>
</dbReference>
<feature type="active site" description="Phosphoserine intermediate" evidence="7 8">
    <location>
        <position position="65"/>
    </location>
</feature>
<dbReference type="InterPro" id="IPR006124">
    <property type="entry name" value="Metalloenzyme"/>
</dbReference>
<dbReference type="HAMAP" id="MF_01038">
    <property type="entry name" value="GpmI"/>
    <property type="match status" value="1"/>
</dbReference>
<dbReference type="InterPro" id="IPR011258">
    <property type="entry name" value="BPG-indep_PGM_N"/>
</dbReference>
<dbReference type="GO" id="GO:0005829">
    <property type="term" value="C:cytosol"/>
    <property type="evidence" value="ECO:0007669"/>
    <property type="project" value="TreeGrafter"/>
</dbReference>
<comment type="function">
    <text evidence="7">Catalyzes the interconversion of 2-phosphoglycerate and 3-phosphoglycerate.</text>
</comment>
<dbReference type="SUPFAM" id="SSF64158">
    <property type="entry name" value="2,3-Bisphosphoglycerate-independent phosphoglycerate mutase, substrate-binding domain"/>
    <property type="match status" value="1"/>
</dbReference>
<dbReference type="GeneID" id="6481400"/>
<dbReference type="PIRSF" id="PIRSF001492">
    <property type="entry name" value="IPGAM"/>
    <property type="match status" value="1"/>
</dbReference>
<feature type="binding site" evidence="7 9">
    <location>
        <position position="194"/>
    </location>
    <ligand>
        <name>substrate</name>
    </ligand>
</feature>
<dbReference type="NCBIfam" id="TIGR01307">
    <property type="entry name" value="pgm_bpd_ind"/>
    <property type="match status" value="1"/>
</dbReference>
<dbReference type="Gene3D" id="3.40.720.10">
    <property type="entry name" value="Alkaline Phosphatase, subunit A"/>
    <property type="match status" value="1"/>
</dbReference>
<feature type="binding site" evidence="7 10">
    <location>
        <position position="65"/>
    </location>
    <ligand>
        <name>Mn(2+)</name>
        <dbReference type="ChEBI" id="CHEBI:29035"/>
        <label>2</label>
    </ligand>
</feature>
<dbReference type="InterPro" id="IPR005995">
    <property type="entry name" value="Pgm_bpd_ind"/>
</dbReference>
<dbReference type="EMBL" id="CP000815">
    <property type="protein sequence ID" value="ACB42668.1"/>
    <property type="molecule type" value="Genomic_DNA"/>
</dbReference>
<dbReference type="Gene3D" id="3.40.1450.10">
    <property type="entry name" value="BPG-independent phosphoglycerate mutase, domain B"/>
    <property type="match status" value="1"/>
</dbReference>
<evidence type="ECO:0000256" key="7">
    <source>
        <dbReference type="HAMAP-Rule" id="MF_01038"/>
    </source>
</evidence>
<evidence type="ECO:0000256" key="5">
    <source>
        <dbReference type="ARBA" id="ARBA00023211"/>
    </source>
</evidence>
<dbReference type="SUPFAM" id="SSF53649">
    <property type="entry name" value="Alkaline phosphatase-like"/>
    <property type="match status" value="1"/>
</dbReference>
<keyword evidence="3 7" id="KW-0479">Metal-binding</keyword>
<dbReference type="GO" id="GO:0004619">
    <property type="term" value="F:phosphoglycerate mutase activity"/>
    <property type="evidence" value="ECO:0007669"/>
    <property type="project" value="UniProtKB-UniRule"/>
</dbReference>
<dbReference type="Pfam" id="PF06415">
    <property type="entry name" value="iPGM_N"/>
    <property type="match status" value="1"/>
</dbReference>
<name>B1X3Z9_PAUCH</name>
<feature type="binding site" evidence="7 9">
    <location>
        <position position="188"/>
    </location>
    <ligand>
        <name>substrate</name>
    </ligand>
</feature>
<feature type="binding site" evidence="7 9">
    <location>
        <position position="331"/>
    </location>
    <ligand>
        <name>substrate</name>
    </ligand>
</feature>
<reference evidence="13" key="1">
    <citation type="submission" date="2007-08" db="EMBL/GenBank/DDBJ databases">
        <authorList>
            <person name="Gloeckner G."/>
            <person name="Nowack E."/>
            <person name="Melkonian M."/>
        </authorList>
    </citation>
    <scope>NUCLEOTIDE SEQUENCE</scope>
</reference>
<evidence type="ECO:0000256" key="2">
    <source>
        <dbReference type="ARBA" id="ARBA00008819"/>
    </source>
</evidence>
<feature type="binding site" evidence="7 9">
    <location>
        <begin position="156"/>
        <end position="157"/>
    </location>
    <ligand>
        <name>substrate</name>
    </ligand>
</feature>
<evidence type="ECO:0000256" key="9">
    <source>
        <dbReference type="PIRSR" id="PIRSR001492-2"/>
    </source>
</evidence>
<evidence type="ECO:0000259" key="12">
    <source>
        <dbReference type="Pfam" id="PF06415"/>
    </source>
</evidence>
<geneLocation type="organellar chromatophore" evidence="13"/>
<dbReference type="AlphaFoldDB" id="B1X3Z9"/>
<keyword evidence="13" id="KW-0934">Plastid</keyword>
<comment type="cofactor">
    <cofactor evidence="7">
        <name>Mn(2+)</name>
        <dbReference type="ChEBI" id="CHEBI:29035"/>
    </cofactor>
    <text evidence="7">Binds 2 manganese ions per subunit.</text>
</comment>
<evidence type="ECO:0000256" key="1">
    <source>
        <dbReference type="ARBA" id="ARBA00004798"/>
    </source>
</evidence>
<evidence type="ECO:0000259" key="11">
    <source>
        <dbReference type="Pfam" id="PF01676"/>
    </source>
</evidence>
<accession>B1X3Z9</accession>
<dbReference type="Pfam" id="PF01676">
    <property type="entry name" value="Metalloenzyme"/>
    <property type="match status" value="1"/>
</dbReference>
<dbReference type="EC" id="5.4.2.12" evidence="7"/>
<feature type="binding site" evidence="7 10">
    <location>
        <position position="398"/>
    </location>
    <ligand>
        <name>Mn(2+)</name>
        <dbReference type="ChEBI" id="CHEBI:29035"/>
        <label>1</label>
    </ligand>
</feature>
<evidence type="ECO:0000256" key="3">
    <source>
        <dbReference type="ARBA" id="ARBA00022723"/>
    </source>
</evidence>
<dbReference type="PANTHER" id="PTHR31637">
    <property type="entry name" value="2,3-BISPHOSPHOGLYCERATE-INDEPENDENT PHOSPHOGLYCERATE MUTASE"/>
    <property type="match status" value="1"/>
</dbReference>
<feature type="binding site" evidence="7 9">
    <location>
        <begin position="258"/>
        <end position="261"/>
    </location>
    <ligand>
        <name>substrate</name>
    </ligand>
</feature>
<gene>
    <name evidence="13" type="primary">yibO</name>
    <name evidence="7" type="synonym">gpmI</name>
    <name evidence="13" type="ordered locus">PCC_0218</name>
</gene>
<protein>
    <recommendedName>
        <fullName evidence="7">2,3-bisphosphoglycerate-independent phosphoglycerate mutase</fullName>
        <shortName evidence="7">BPG-independent PGAM</shortName>
        <shortName evidence="7">Phosphoglyceromutase</shortName>
        <shortName evidence="7">iPGM</shortName>
        <ecNumber evidence="7">5.4.2.12</ecNumber>
    </recommendedName>
</protein>
<feature type="binding site" evidence="7 10">
    <location>
        <position position="457"/>
    </location>
    <ligand>
        <name>Mn(2+)</name>
        <dbReference type="ChEBI" id="CHEBI:29035"/>
        <label>1</label>
    </ligand>
</feature>
<keyword evidence="5 7" id="KW-0464">Manganese</keyword>
<reference evidence="13" key="2">
    <citation type="journal article" date="2008" name="Curr. Biol.">
        <title>Chromatophore genome sequence of Paulinella sheds light on acquisition of photosynthesis by eukaryotes.</title>
        <authorList>
            <person name="Nowack E.C.M."/>
            <person name="Melkonian M."/>
            <person name="Gloeckner G."/>
        </authorList>
    </citation>
    <scope>NUCLEOTIDE SEQUENCE [LARGE SCALE GENOMIC DNA]</scope>
</reference>
<feature type="domain" description="Metalloenzyme" evidence="11">
    <location>
        <begin position="8"/>
        <end position="503"/>
    </location>
</feature>
<feature type="binding site" evidence="7 10">
    <location>
        <position position="440"/>
    </location>
    <ligand>
        <name>Mn(2+)</name>
        <dbReference type="ChEBI" id="CHEBI:29035"/>
        <label>2</label>
    </ligand>
</feature>
<keyword evidence="4 7" id="KW-0324">Glycolysis</keyword>
<evidence type="ECO:0000256" key="8">
    <source>
        <dbReference type="PIRSR" id="PIRSR001492-1"/>
    </source>
</evidence>
<feature type="binding site" evidence="7 9">
    <location>
        <position position="126"/>
    </location>
    <ligand>
        <name>substrate</name>
    </ligand>
</feature>
<proteinExistence type="inferred from homology"/>
<dbReference type="RefSeq" id="YP_002048878.1">
    <property type="nucleotide sequence ID" value="NC_011087.1"/>
</dbReference>
<comment type="similarity">
    <text evidence="2 7">Belongs to the BPG-independent phosphoglycerate mutase family.</text>
</comment>
<comment type="catalytic activity">
    <reaction evidence="7">
        <text>(2R)-2-phosphoglycerate = (2R)-3-phosphoglycerate</text>
        <dbReference type="Rhea" id="RHEA:15901"/>
        <dbReference type="ChEBI" id="CHEBI:58272"/>
        <dbReference type="ChEBI" id="CHEBI:58289"/>
        <dbReference type="EC" id="5.4.2.12"/>
    </reaction>
</comment>
<dbReference type="PANTHER" id="PTHR31637:SF0">
    <property type="entry name" value="2,3-BISPHOSPHOGLYCERATE-INDEPENDENT PHOSPHOGLYCERATE MUTASE"/>
    <property type="match status" value="1"/>
</dbReference>